<evidence type="ECO:0000313" key="2">
    <source>
        <dbReference type="Proteomes" id="UP000030669"/>
    </source>
</evidence>
<evidence type="ECO:0000313" key="1">
    <source>
        <dbReference type="EMBL" id="EPQ49770.1"/>
    </source>
</evidence>
<keyword evidence="2" id="KW-1185">Reference proteome</keyword>
<proteinExistence type="predicted"/>
<dbReference type="AlphaFoldDB" id="S7R5W2"/>
<sequence length="63" mass="6775">MTMVHSGKVSYRYALDEVGTDPAPASRAEPSHSRALSPSRIAKTGRIDIRRGTRAVLGHVSLS</sequence>
<gene>
    <name evidence="1" type="ORF">GLOTRDRAFT_134634</name>
</gene>
<organism evidence="1 2">
    <name type="scientific">Gloeophyllum trabeum (strain ATCC 11539 / FP-39264 / Madison 617)</name>
    <name type="common">Brown rot fungus</name>
    <dbReference type="NCBI Taxonomy" id="670483"/>
    <lineage>
        <taxon>Eukaryota</taxon>
        <taxon>Fungi</taxon>
        <taxon>Dikarya</taxon>
        <taxon>Basidiomycota</taxon>
        <taxon>Agaricomycotina</taxon>
        <taxon>Agaricomycetes</taxon>
        <taxon>Gloeophyllales</taxon>
        <taxon>Gloeophyllaceae</taxon>
        <taxon>Gloeophyllum</taxon>
    </lineage>
</organism>
<name>S7R5W2_GLOTA</name>
<dbReference type="RefSeq" id="XP_007871774.1">
    <property type="nucleotide sequence ID" value="XM_007873583.1"/>
</dbReference>
<dbReference type="EMBL" id="KB469647">
    <property type="protein sequence ID" value="EPQ49770.1"/>
    <property type="molecule type" value="Genomic_DNA"/>
</dbReference>
<dbReference type="KEGG" id="gtr:GLOTRDRAFT_134634"/>
<dbReference type="GeneID" id="19303115"/>
<dbReference type="HOGENOM" id="CLU_2885993_0_0_1"/>
<accession>S7R5W2</accession>
<dbReference type="Proteomes" id="UP000030669">
    <property type="component" value="Unassembled WGS sequence"/>
</dbReference>
<protein>
    <submittedName>
        <fullName evidence="1">Uncharacterized protein</fullName>
    </submittedName>
</protein>
<reference evidence="1 2" key="1">
    <citation type="journal article" date="2012" name="Science">
        <title>The Paleozoic origin of enzymatic lignin decomposition reconstructed from 31 fungal genomes.</title>
        <authorList>
            <person name="Floudas D."/>
            <person name="Binder M."/>
            <person name="Riley R."/>
            <person name="Barry K."/>
            <person name="Blanchette R.A."/>
            <person name="Henrissat B."/>
            <person name="Martinez A.T."/>
            <person name="Otillar R."/>
            <person name="Spatafora J.W."/>
            <person name="Yadav J.S."/>
            <person name="Aerts A."/>
            <person name="Benoit I."/>
            <person name="Boyd A."/>
            <person name="Carlson A."/>
            <person name="Copeland A."/>
            <person name="Coutinho P.M."/>
            <person name="de Vries R.P."/>
            <person name="Ferreira P."/>
            <person name="Findley K."/>
            <person name="Foster B."/>
            <person name="Gaskell J."/>
            <person name="Glotzer D."/>
            <person name="Gorecki P."/>
            <person name="Heitman J."/>
            <person name="Hesse C."/>
            <person name="Hori C."/>
            <person name="Igarashi K."/>
            <person name="Jurgens J.A."/>
            <person name="Kallen N."/>
            <person name="Kersten P."/>
            <person name="Kohler A."/>
            <person name="Kuees U."/>
            <person name="Kumar T.K.A."/>
            <person name="Kuo A."/>
            <person name="LaButti K."/>
            <person name="Larrondo L.F."/>
            <person name="Lindquist E."/>
            <person name="Ling A."/>
            <person name="Lombard V."/>
            <person name="Lucas S."/>
            <person name="Lundell T."/>
            <person name="Martin R."/>
            <person name="McLaughlin D.J."/>
            <person name="Morgenstern I."/>
            <person name="Morin E."/>
            <person name="Murat C."/>
            <person name="Nagy L.G."/>
            <person name="Nolan M."/>
            <person name="Ohm R.A."/>
            <person name="Patyshakuliyeva A."/>
            <person name="Rokas A."/>
            <person name="Ruiz-Duenas F.J."/>
            <person name="Sabat G."/>
            <person name="Salamov A."/>
            <person name="Samejima M."/>
            <person name="Schmutz J."/>
            <person name="Slot J.C."/>
            <person name="St John F."/>
            <person name="Stenlid J."/>
            <person name="Sun H."/>
            <person name="Sun S."/>
            <person name="Syed K."/>
            <person name="Tsang A."/>
            <person name="Wiebenga A."/>
            <person name="Young D."/>
            <person name="Pisabarro A."/>
            <person name="Eastwood D.C."/>
            <person name="Martin F."/>
            <person name="Cullen D."/>
            <person name="Grigoriev I.V."/>
            <person name="Hibbett D.S."/>
        </authorList>
    </citation>
    <scope>NUCLEOTIDE SEQUENCE [LARGE SCALE GENOMIC DNA]</scope>
    <source>
        <strain evidence="1 2">ATCC 11539</strain>
    </source>
</reference>